<gene>
    <name evidence="2" type="ORF">Nepgr_008515</name>
</gene>
<feature type="compositionally biased region" description="Low complexity" evidence="1">
    <location>
        <begin position="1"/>
        <end position="14"/>
    </location>
</feature>
<dbReference type="AlphaFoldDB" id="A0AAD3XJG2"/>
<evidence type="ECO:0000313" key="3">
    <source>
        <dbReference type="Proteomes" id="UP001279734"/>
    </source>
</evidence>
<dbReference type="Proteomes" id="UP001279734">
    <property type="component" value="Unassembled WGS sequence"/>
</dbReference>
<name>A0AAD3XJG2_NEPGR</name>
<organism evidence="2 3">
    <name type="scientific">Nepenthes gracilis</name>
    <name type="common">Slender pitcher plant</name>
    <dbReference type="NCBI Taxonomy" id="150966"/>
    <lineage>
        <taxon>Eukaryota</taxon>
        <taxon>Viridiplantae</taxon>
        <taxon>Streptophyta</taxon>
        <taxon>Embryophyta</taxon>
        <taxon>Tracheophyta</taxon>
        <taxon>Spermatophyta</taxon>
        <taxon>Magnoliopsida</taxon>
        <taxon>eudicotyledons</taxon>
        <taxon>Gunneridae</taxon>
        <taxon>Pentapetalae</taxon>
        <taxon>Caryophyllales</taxon>
        <taxon>Nepenthaceae</taxon>
        <taxon>Nepenthes</taxon>
    </lineage>
</organism>
<accession>A0AAD3XJG2</accession>
<evidence type="ECO:0000256" key="1">
    <source>
        <dbReference type="SAM" id="MobiDB-lite"/>
    </source>
</evidence>
<reference evidence="2" key="1">
    <citation type="submission" date="2023-05" db="EMBL/GenBank/DDBJ databases">
        <title>Nepenthes gracilis genome sequencing.</title>
        <authorList>
            <person name="Fukushima K."/>
        </authorList>
    </citation>
    <scope>NUCLEOTIDE SEQUENCE</scope>
    <source>
        <strain evidence="2">SING2019-196</strain>
    </source>
</reference>
<proteinExistence type="predicted"/>
<evidence type="ECO:0000313" key="2">
    <source>
        <dbReference type="EMBL" id="GMH06675.1"/>
    </source>
</evidence>
<keyword evidence="3" id="KW-1185">Reference proteome</keyword>
<feature type="region of interest" description="Disordered" evidence="1">
    <location>
        <begin position="1"/>
        <end position="24"/>
    </location>
</feature>
<sequence length="157" mass="17699">MNTPASSSHPSPGSHPDRPNTPVSRMSLNEISLRARFIQDEKLNEIIKIGIHQRRLWIGQLQREVRTLSQNQVDPKILEEMKNKMEIAVAEAQQYKDQNIILESDLRGIYSKKRNIAGEGWCTVASFVRAREGDPSSLFCELLLSLAAPSSWQSQGS</sequence>
<comment type="caution">
    <text evidence="2">The sequence shown here is derived from an EMBL/GenBank/DDBJ whole genome shotgun (WGS) entry which is preliminary data.</text>
</comment>
<dbReference type="EMBL" id="BSYO01000006">
    <property type="protein sequence ID" value="GMH06675.1"/>
    <property type="molecule type" value="Genomic_DNA"/>
</dbReference>
<protein>
    <submittedName>
        <fullName evidence="2">Uncharacterized protein</fullName>
    </submittedName>
</protein>